<protein>
    <recommendedName>
        <fullName evidence="4">Gustatory receptor</fullName>
    </recommendedName>
</protein>
<feature type="transmembrane region" description="Helical" evidence="1">
    <location>
        <begin position="125"/>
        <end position="146"/>
    </location>
</feature>
<keyword evidence="3" id="KW-1185">Reference proteome</keyword>
<name>A0ABP1RR69_9HEXA</name>
<feature type="transmembrane region" description="Helical" evidence="1">
    <location>
        <begin position="181"/>
        <end position="201"/>
    </location>
</feature>
<organism evidence="2 3">
    <name type="scientific">Orchesella dallaii</name>
    <dbReference type="NCBI Taxonomy" id="48710"/>
    <lineage>
        <taxon>Eukaryota</taxon>
        <taxon>Metazoa</taxon>
        <taxon>Ecdysozoa</taxon>
        <taxon>Arthropoda</taxon>
        <taxon>Hexapoda</taxon>
        <taxon>Collembola</taxon>
        <taxon>Entomobryomorpha</taxon>
        <taxon>Entomobryoidea</taxon>
        <taxon>Orchesellidae</taxon>
        <taxon>Orchesellinae</taxon>
        <taxon>Orchesella</taxon>
    </lineage>
</organism>
<evidence type="ECO:0000313" key="3">
    <source>
        <dbReference type="Proteomes" id="UP001642540"/>
    </source>
</evidence>
<reference evidence="2 3" key="1">
    <citation type="submission" date="2024-08" db="EMBL/GenBank/DDBJ databases">
        <authorList>
            <person name="Cucini C."/>
            <person name="Frati F."/>
        </authorList>
    </citation>
    <scope>NUCLEOTIDE SEQUENCE [LARGE SCALE GENOMIC DNA]</scope>
</reference>
<feature type="transmembrane region" description="Helical" evidence="1">
    <location>
        <begin position="356"/>
        <end position="373"/>
    </location>
</feature>
<dbReference type="EMBL" id="CAXLJM020000101">
    <property type="protein sequence ID" value="CAL8133727.1"/>
    <property type="molecule type" value="Genomic_DNA"/>
</dbReference>
<sequence>MTIAISSVVINPTNQLPRESMKINSNFPNCKLWLDNFEFDDFHENHHHHYDYHLPTYLEWYSKVLYYFCFIPFRPVRKGKNVELLKWKPQQLLCLITSGSAIFRLTIQALNSQHLRESYIDPTQLFFLFTRLSMIVNYNIWVFLFWRKQTEFKNILAFHQKITFYRCTTTKTYKAIHYLKSAFFCILPFLLSIFVFFRFGFNIMSICPLKAMQKNHNVTLHGKNPNPLNIDDGNDWEENWGFIMTPIRYFQSISASILSNFVDVLELCLAYTCMEVTTNYQKYMENCIRKMSQTQNKVEFQQFINICQDLKMYFHHVNRFCSEHFLCWFCMLVPWMSFRITESFPGMKGISLEALLYNYAFIITYAVALLFAAETRRQESAEIMIDLVHDIVFQKDASSPSAKAFMYNIEHIVKDVGLKGGHFFQYSYGFLGSTIGFVIAYSFFVFQFRVESNSSQK</sequence>
<gene>
    <name evidence="2" type="ORF">ODALV1_LOCUS25196</name>
</gene>
<proteinExistence type="predicted"/>
<dbReference type="Proteomes" id="UP001642540">
    <property type="component" value="Unassembled WGS sequence"/>
</dbReference>
<keyword evidence="1" id="KW-1133">Transmembrane helix</keyword>
<evidence type="ECO:0000313" key="2">
    <source>
        <dbReference type="EMBL" id="CAL8133727.1"/>
    </source>
</evidence>
<keyword evidence="1" id="KW-0472">Membrane</keyword>
<evidence type="ECO:0008006" key="4">
    <source>
        <dbReference type="Google" id="ProtNLM"/>
    </source>
</evidence>
<evidence type="ECO:0000256" key="1">
    <source>
        <dbReference type="SAM" id="Phobius"/>
    </source>
</evidence>
<comment type="caution">
    <text evidence="2">The sequence shown here is derived from an EMBL/GenBank/DDBJ whole genome shotgun (WGS) entry which is preliminary data.</text>
</comment>
<feature type="transmembrane region" description="Helical" evidence="1">
    <location>
        <begin position="428"/>
        <end position="448"/>
    </location>
</feature>
<keyword evidence="1" id="KW-0812">Transmembrane</keyword>
<accession>A0ABP1RR69</accession>